<dbReference type="FunFam" id="3.30.160.60:FF:001156">
    <property type="entry name" value="Zinc finger protein 407"/>
    <property type="match status" value="1"/>
</dbReference>
<dbReference type="PANTHER" id="PTHR16515">
    <property type="entry name" value="PR DOMAIN ZINC FINGER PROTEIN"/>
    <property type="match status" value="1"/>
</dbReference>
<feature type="compositionally biased region" description="Basic and acidic residues" evidence="13">
    <location>
        <begin position="266"/>
        <end position="282"/>
    </location>
</feature>
<accession>A0A674EUD2</accession>
<evidence type="ECO:0000256" key="10">
    <source>
        <dbReference type="ARBA" id="ARBA00023163"/>
    </source>
</evidence>
<feature type="domain" description="C2H2-type" evidence="14">
    <location>
        <begin position="545"/>
        <end position="572"/>
    </location>
</feature>
<evidence type="ECO:0000256" key="2">
    <source>
        <dbReference type="ARBA" id="ARBA00004123"/>
    </source>
</evidence>
<dbReference type="PANTHER" id="PTHR16515:SF49">
    <property type="entry name" value="GASTRULA ZINC FINGER PROTEIN XLCGF49.1-LIKE-RELATED"/>
    <property type="match status" value="1"/>
</dbReference>
<evidence type="ECO:0000256" key="11">
    <source>
        <dbReference type="ARBA" id="ARBA00023242"/>
    </source>
</evidence>
<evidence type="ECO:0000256" key="8">
    <source>
        <dbReference type="ARBA" id="ARBA00023015"/>
    </source>
</evidence>
<dbReference type="AlphaFoldDB" id="A0A674EUD2"/>
<keyword evidence="16" id="KW-1185">Reference proteome</keyword>
<dbReference type="FunFam" id="3.30.160.60:FF:000358">
    <property type="entry name" value="zinc finger protein 24"/>
    <property type="match status" value="1"/>
</dbReference>
<keyword evidence="11" id="KW-0539">Nucleus</keyword>
<feature type="domain" description="C2H2-type" evidence="14">
    <location>
        <begin position="327"/>
        <end position="354"/>
    </location>
</feature>
<dbReference type="FunFam" id="3.30.160.60:FF:001009">
    <property type="entry name" value="Zinc finger protein 26"/>
    <property type="match status" value="1"/>
</dbReference>
<reference evidence="15" key="2">
    <citation type="submission" date="2025-09" db="UniProtKB">
        <authorList>
            <consortium name="Ensembl"/>
        </authorList>
    </citation>
    <scope>IDENTIFICATION</scope>
</reference>
<comment type="function">
    <text evidence="1">May be involved in transcriptional regulation.</text>
</comment>
<feature type="domain" description="C2H2-type" evidence="14">
    <location>
        <begin position="398"/>
        <end position="425"/>
    </location>
</feature>
<feature type="domain" description="C2H2-type" evidence="14">
    <location>
        <begin position="515"/>
        <end position="542"/>
    </location>
</feature>
<evidence type="ECO:0000256" key="13">
    <source>
        <dbReference type="SAM" id="MobiDB-lite"/>
    </source>
</evidence>
<feature type="domain" description="C2H2-type" evidence="14">
    <location>
        <begin position="482"/>
        <end position="514"/>
    </location>
</feature>
<keyword evidence="8" id="KW-0805">Transcription regulation</keyword>
<feature type="domain" description="C2H2-type" evidence="14">
    <location>
        <begin position="573"/>
        <end position="600"/>
    </location>
</feature>
<sequence>MPFRSFDVPIAGKYDSLSCMPSRGSKKYPLKERNVFSNSGILVFSSFRMCNRNNIPRVSDTSENIHVTGHESIHHLLKMDQYGRCESSDQPEEDHSLHWSEVKEEAEECPISAVSLGVETSQVCQKEDPDEQEPSFDTVSDIHGVAEQECGHKGMTHLKVLPSPVPVKEESEECSLLPVDEEEVALITVKEEENDDWLKSEDEDVVKVPVPWEPLETSSSCSDTEDSEMESDNVRDCENNEHDISGGLKIEDCSKTSFDPGTTLDTDEKANAADFSDSKKESSSFYPCPHCRLGFTIERFFHGHLKRAHPEEYITLLKFQKIIATQATCPQCGKSFSNKYVMKTHQKSHTGEKPYHCADCGNNYVFADSLKKHRCGKGLRRQTHLTSYEMIPTVERPYTCVQCGKGYRFQTQLTSHEKSHTGERPYKCSQCGKEYRRPAHLKRHQMTHTEERPYDCLRCKKSFYRPETLKAHQKTHTGEKPYRCSQCDKCFGFSRDLKRHQLTHTRETHTGQRSYDVHECKKSSGQLEAFNAHQKTHKVEKPKPYQCSHCDKCFGFSRDLRRHQLTHTGEKPFSCPQCEKCFGRKWELTYHQRTHSGERPYHCSECGQSFSLRGNFKRHQQSHTGKKTFHCTQCDKSFFRAAHLKTHLLIHNRTKTVVCSNCGKGFNHDGNLKRHQRFCMKTEQNCNAPPSVEVQI</sequence>
<dbReference type="SUPFAM" id="SSF57667">
    <property type="entry name" value="beta-beta-alpha zinc fingers"/>
    <property type="match status" value="8"/>
</dbReference>
<dbReference type="PROSITE" id="PS50157">
    <property type="entry name" value="ZINC_FINGER_C2H2_2"/>
    <property type="match status" value="11"/>
</dbReference>
<organism evidence="15 16">
    <name type="scientific">Salmo trutta</name>
    <name type="common">Brown trout</name>
    <dbReference type="NCBI Taxonomy" id="8032"/>
    <lineage>
        <taxon>Eukaryota</taxon>
        <taxon>Metazoa</taxon>
        <taxon>Chordata</taxon>
        <taxon>Craniata</taxon>
        <taxon>Vertebrata</taxon>
        <taxon>Euteleostomi</taxon>
        <taxon>Actinopterygii</taxon>
        <taxon>Neopterygii</taxon>
        <taxon>Teleostei</taxon>
        <taxon>Protacanthopterygii</taxon>
        <taxon>Salmoniformes</taxon>
        <taxon>Salmonidae</taxon>
        <taxon>Salmoninae</taxon>
        <taxon>Salmo</taxon>
    </lineage>
</organism>
<dbReference type="GO" id="GO:0005634">
    <property type="term" value="C:nucleus"/>
    <property type="evidence" value="ECO:0007669"/>
    <property type="project" value="UniProtKB-SubCell"/>
</dbReference>
<dbReference type="FunFam" id="3.30.160.60:FF:002110">
    <property type="entry name" value="Zinc finger protein 1053"/>
    <property type="match status" value="1"/>
</dbReference>
<comment type="similarity">
    <text evidence="3">Belongs to the krueppel C2H2-type zinc-finger protein family.</text>
</comment>
<protein>
    <submittedName>
        <fullName evidence="15">Zinc finger protein 79-like</fullName>
    </submittedName>
</protein>
<dbReference type="InterPro" id="IPR050331">
    <property type="entry name" value="Zinc_finger"/>
</dbReference>
<feature type="domain" description="C2H2-type" evidence="14">
    <location>
        <begin position="454"/>
        <end position="481"/>
    </location>
</feature>
<gene>
    <name evidence="15" type="primary">LOC115158434</name>
</gene>
<dbReference type="PROSITE" id="PS00028">
    <property type="entry name" value="ZINC_FINGER_C2H2_1"/>
    <property type="match status" value="10"/>
</dbReference>
<keyword evidence="9" id="KW-0238">DNA-binding</keyword>
<dbReference type="GO" id="GO:0010468">
    <property type="term" value="P:regulation of gene expression"/>
    <property type="evidence" value="ECO:0007669"/>
    <property type="project" value="TreeGrafter"/>
</dbReference>
<dbReference type="Proteomes" id="UP000472277">
    <property type="component" value="Chromosome 22"/>
</dbReference>
<evidence type="ECO:0000256" key="4">
    <source>
        <dbReference type="ARBA" id="ARBA00022723"/>
    </source>
</evidence>
<feature type="domain" description="C2H2-type" evidence="14">
    <location>
        <begin position="657"/>
        <end position="685"/>
    </location>
</feature>
<feature type="region of interest" description="Disordered" evidence="13">
    <location>
        <begin position="212"/>
        <end position="239"/>
    </location>
</feature>
<dbReference type="InterPro" id="IPR013087">
    <property type="entry name" value="Znf_C2H2_type"/>
</dbReference>
<evidence type="ECO:0000313" key="15">
    <source>
        <dbReference type="Ensembl" id="ENSSTUP00000111277.1"/>
    </source>
</evidence>
<dbReference type="GeneTree" id="ENSGT00940000165893"/>
<dbReference type="FunFam" id="3.30.160.60:FF:001498">
    <property type="entry name" value="Zinc finger protein 404"/>
    <property type="match status" value="2"/>
</dbReference>
<evidence type="ECO:0000256" key="6">
    <source>
        <dbReference type="ARBA" id="ARBA00022771"/>
    </source>
</evidence>
<evidence type="ECO:0000256" key="5">
    <source>
        <dbReference type="ARBA" id="ARBA00022737"/>
    </source>
</evidence>
<feature type="domain" description="C2H2-type" evidence="14">
    <location>
        <begin position="601"/>
        <end position="628"/>
    </location>
</feature>
<dbReference type="InterPro" id="IPR036236">
    <property type="entry name" value="Znf_C2H2_sf"/>
</dbReference>
<evidence type="ECO:0000256" key="12">
    <source>
        <dbReference type="PROSITE-ProRule" id="PRU00042"/>
    </source>
</evidence>
<keyword evidence="6 12" id="KW-0863">Zinc-finger</keyword>
<feature type="region of interest" description="Disordered" evidence="13">
    <location>
        <begin position="260"/>
        <end position="282"/>
    </location>
</feature>
<keyword evidence="5" id="KW-0677">Repeat</keyword>
<keyword evidence="4" id="KW-0479">Metal-binding</keyword>
<proteinExistence type="inferred from homology"/>
<comment type="subcellular location">
    <subcellularLocation>
        <location evidence="2">Nucleus</location>
    </subcellularLocation>
</comment>
<evidence type="ECO:0000256" key="3">
    <source>
        <dbReference type="ARBA" id="ARBA00006991"/>
    </source>
</evidence>
<feature type="domain" description="C2H2-type" evidence="14">
    <location>
        <begin position="426"/>
        <end position="453"/>
    </location>
</feature>
<dbReference type="Gene3D" id="3.30.160.60">
    <property type="entry name" value="Classic Zinc Finger"/>
    <property type="match status" value="12"/>
</dbReference>
<name>A0A674EUD2_SALTR</name>
<dbReference type="Pfam" id="PF00096">
    <property type="entry name" value="zf-C2H2"/>
    <property type="match status" value="10"/>
</dbReference>
<keyword evidence="10" id="KW-0804">Transcription</keyword>
<evidence type="ECO:0000313" key="16">
    <source>
        <dbReference type="Proteomes" id="UP000472277"/>
    </source>
</evidence>
<dbReference type="FunFam" id="3.30.160.60:FF:002343">
    <property type="entry name" value="Zinc finger protein 33A"/>
    <property type="match status" value="1"/>
</dbReference>
<dbReference type="GO" id="GO:0003677">
    <property type="term" value="F:DNA binding"/>
    <property type="evidence" value="ECO:0007669"/>
    <property type="project" value="UniProtKB-KW"/>
</dbReference>
<evidence type="ECO:0000256" key="7">
    <source>
        <dbReference type="ARBA" id="ARBA00022833"/>
    </source>
</evidence>
<reference evidence="15" key="1">
    <citation type="submission" date="2025-08" db="UniProtKB">
        <authorList>
            <consortium name="Ensembl"/>
        </authorList>
    </citation>
    <scope>IDENTIFICATION</scope>
</reference>
<evidence type="ECO:0000259" key="14">
    <source>
        <dbReference type="PROSITE" id="PS50157"/>
    </source>
</evidence>
<dbReference type="FunFam" id="3.30.160.60:FF:001119">
    <property type="entry name" value="zinc finger protein 408"/>
    <property type="match status" value="1"/>
</dbReference>
<evidence type="ECO:0000256" key="1">
    <source>
        <dbReference type="ARBA" id="ARBA00003767"/>
    </source>
</evidence>
<dbReference type="Ensembl" id="ENSSTUT00000119100.1">
    <property type="protein sequence ID" value="ENSSTUP00000111277.1"/>
    <property type="gene ID" value="ENSSTUG00000049298.1"/>
</dbReference>
<evidence type="ECO:0000256" key="9">
    <source>
        <dbReference type="ARBA" id="ARBA00023125"/>
    </source>
</evidence>
<dbReference type="SMART" id="SM00355">
    <property type="entry name" value="ZnF_C2H2"/>
    <property type="match status" value="12"/>
</dbReference>
<dbReference type="GO" id="GO:0008270">
    <property type="term" value="F:zinc ion binding"/>
    <property type="evidence" value="ECO:0007669"/>
    <property type="project" value="UniProtKB-KW"/>
</dbReference>
<keyword evidence="7" id="KW-0862">Zinc</keyword>
<dbReference type="FunFam" id="3.30.160.60:FF:000624">
    <property type="entry name" value="zinc finger protein 697"/>
    <property type="match status" value="1"/>
</dbReference>
<feature type="domain" description="C2H2-type" evidence="14">
    <location>
        <begin position="629"/>
        <end position="656"/>
    </location>
</feature>